<keyword evidence="2" id="KW-1185">Reference proteome</keyword>
<dbReference type="EMBL" id="JACTVA010000021">
    <property type="protein sequence ID" value="MBC9207718.1"/>
    <property type="molecule type" value="Genomic_DNA"/>
</dbReference>
<name>A0ABR7RN17_9PROT</name>
<accession>A0ABR7RN17</accession>
<dbReference type="Proteomes" id="UP000626026">
    <property type="component" value="Unassembled WGS sequence"/>
</dbReference>
<sequence>MPHLPHQDGPLARVASYDLASPAGLALLRRFDAQFHRLPVAARDAAVRGLQLALPLAARAQGLLVLPGGALAWRDGESVLVGDPASSVGVTTSREALQKAVSDQSGTFFIQHGKNGLQLGHDSVFFGQSATWAPQASLYADILPALAEWRGPAMIHWHDTGAAVWEMVPAPPPLALAVSLVGEALEAGPPLPRFVWSVAGSDECFQHLSSGLAAHLDEWLAPEVSDALRFALIAHWTDGEDSVASRLADGLGWLPRAFAADPGRPASLDMLTHWPRAAAALPPHAALLGLAVAEAGEAWSPQLRRDFLAALRAEWPAAALLAESGSAAPTPLDTLAADRMVRAGTPALAALAPLDVIDTPQGLLRRADSVALRLGAPVLLAVPAWGLCHQLDPAGLRVLGNGAAYGLGAGLEAFEAE</sequence>
<proteinExistence type="predicted"/>
<protein>
    <submittedName>
        <fullName evidence="1">Uncharacterized protein</fullName>
    </submittedName>
</protein>
<dbReference type="RefSeq" id="WP_187784884.1">
    <property type="nucleotide sequence ID" value="NZ_JACTVA010000021.1"/>
</dbReference>
<evidence type="ECO:0000313" key="1">
    <source>
        <dbReference type="EMBL" id="MBC9207718.1"/>
    </source>
</evidence>
<evidence type="ECO:0000313" key="2">
    <source>
        <dbReference type="Proteomes" id="UP000626026"/>
    </source>
</evidence>
<gene>
    <name evidence="1" type="ORF">IBL26_12810</name>
</gene>
<reference evidence="1 2" key="1">
    <citation type="journal article" date="2013" name="Int. J. Syst. Evol. Microbiol.">
        <title>Roseomonas aerophila sp. nov., isolated from air.</title>
        <authorList>
            <person name="Kim S.J."/>
            <person name="Weon H.Y."/>
            <person name="Ahn J.H."/>
            <person name="Hong S.B."/>
            <person name="Seok S.J."/>
            <person name="Whang K.S."/>
            <person name="Kwon S.W."/>
        </authorList>
    </citation>
    <scope>NUCLEOTIDE SEQUENCE [LARGE SCALE GENOMIC DNA]</scope>
    <source>
        <strain evidence="1 2">NBRC 108923</strain>
    </source>
</reference>
<organism evidence="1 2">
    <name type="scientific">Teichococcus aerophilus</name>
    <dbReference type="NCBI Taxonomy" id="1224513"/>
    <lineage>
        <taxon>Bacteria</taxon>
        <taxon>Pseudomonadati</taxon>
        <taxon>Pseudomonadota</taxon>
        <taxon>Alphaproteobacteria</taxon>
        <taxon>Acetobacterales</taxon>
        <taxon>Roseomonadaceae</taxon>
        <taxon>Roseomonas</taxon>
    </lineage>
</organism>
<comment type="caution">
    <text evidence="1">The sequence shown here is derived from an EMBL/GenBank/DDBJ whole genome shotgun (WGS) entry which is preliminary data.</text>
</comment>